<dbReference type="InterPro" id="IPR036467">
    <property type="entry name" value="LS/RS_sf"/>
</dbReference>
<dbReference type="SUPFAM" id="SSF52121">
    <property type="entry name" value="Lumazine synthase"/>
    <property type="match status" value="1"/>
</dbReference>
<keyword evidence="5 8" id="KW-0808">Transferase</keyword>
<evidence type="ECO:0000256" key="7">
    <source>
        <dbReference type="NCBIfam" id="TIGR00114"/>
    </source>
</evidence>
<dbReference type="AlphaFoldDB" id="A0A8E6B5K6"/>
<keyword evidence="9" id="KW-1185">Reference proteome</keyword>
<dbReference type="KEGG" id="tsph:KIH39_25470"/>
<evidence type="ECO:0000313" key="8">
    <source>
        <dbReference type="EMBL" id="QVL32146.1"/>
    </source>
</evidence>
<dbReference type="RefSeq" id="WP_213496823.1">
    <property type="nucleotide sequence ID" value="NZ_CP074694.1"/>
</dbReference>
<evidence type="ECO:0000256" key="3">
    <source>
        <dbReference type="ARBA" id="ARBA00012664"/>
    </source>
</evidence>
<evidence type="ECO:0000256" key="6">
    <source>
        <dbReference type="ARBA" id="ARBA00048785"/>
    </source>
</evidence>
<evidence type="ECO:0000256" key="5">
    <source>
        <dbReference type="ARBA" id="ARBA00022679"/>
    </source>
</evidence>
<comment type="catalytic activity">
    <reaction evidence="6">
        <text>(2S)-2-hydroxy-3-oxobutyl phosphate + 5-amino-6-(D-ribitylamino)uracil = 6,7-dimethyl-8-(1-D-ribityl)lumazine + phosphate + 2 H2O + H(+)</text>
        <dbReference type="Rhea" id="RHEA:26152"/>
        <dbReference type="ChEBI" id="CHEBI:15377"/>
        <dbReference type="ChEBI" id="CHEBI:15378"/>
        <dbReference type="ChEBI" id="CHEBI:15934"/>
        <dbReference type="ChEBI" id="CHEBI:43474"/>
        <dbReference type="ChEBI" id="CHEBI:58201"/>
        <dbReference type="ChEBI" id="CHEBI:58830"/>
        <dbReference type="EC" id="2.5.1.78"/>
    </reaction>
</comment>
<evidence type="ECO:0000256" key="2">
    <source>
        <dbReference type="ARBA" id="ARBA00007424"/>
    </source>
</evidence>
<dbReference type="Proteomes" id="UP000676194">
    <property type="component" value="Chromosome"/>
</dbReference>
<dbReference type="GO" id="GO:0009231">
    <property type="term" value="P:riboflavin biosynthetic process"/>
    <property type="evidence" value="ECO:0007669"/>
    <property type="project" value="UniProtKB-UniPathway"/>
</dbReference>
<dbReference type="GO" id="GO:0009349">
    <property type="term" value="C:riboflavin synthase complex"/>
    <property type="evidence" value="ECO:0007669"/>
    <property type="project" value="UniProtKB-UniRule"/>
</dbReference>
<dbReference type="UniPathway" id="UPA00275">
    <property type="reaction ID" value="UER00404"/>
</dbReference>
<dbReference type="GO" id="GO:0000906">
    <property type="term" value="F:6,7-dimethyl-8-ribityllumazine synthase activity"/>
    <property type="evidence" value="ECO:0007669"/>
    <property type="project" value="UniProtKB-UniRule"/>
</dbReference>
<protein>
    <recommendedName>
        <fullName evidence="3 7">6,7-dimethyl-8-ribityllumazine synthase</fullName>
        <ecNumber evidence="3 7">2.5.1.78</ecNumber>
    </recommendedName>
</protein>
<accession>A0A8E6B5K6</accession>
<keyword evidence="4" id="KW-0686">Riboflavin biosynthesis</keyword>
<comment type="pathway">
    <text evidence="1">Cofactor biosynthesis; riboflavin biosynthesis; riboflavin from 2-hydroxy-3-oxobutyl phosphate and 5-amino-6-(D-ribitylamino)uracil: step 1/2.</text>
</comment>
<evidence type="ECO:0000256" key="4">
    <source>
        <dbReference type="ARBA" id="ARBA00022619"/>
    </source>
</evidence>
<dbReference type="NCBIfam" id="TIGR00114">
    <property type="entry name" value="lumazine-synth"/>
    <property type="match status" value="1"/>
</dbReference>
<dbReference type="PANTHER" id="PTHR21058:SF0">
    <property type="entry name" value="6,7-DIMETHYL-8-RIBITYLLUMAZINE SYNTHASE"/>
    <property type="match status" value="1"/>
</dbReference>
<name>A0A8E6B5K6_9BACT</name>
<dbReference type="PANTHER" id="PTHR21058">
    <property type="entry name" value="6,7-DIMETHYL-8-RIBITYLLUMAZINE SYNTHASE DMRL SYNTHASE LUMAZINE SYNTHASE"/>
    <property type="match status" value="1"/>
</dbReference>
<dbReference type="EMBL" id="CP074694">
    <property type="protein sequence ID" value="QVL32146.1"/>
    <property type="molecule type" value="Genomic_DNA"/>
</dbReference>
<proteinExistence type="inferred from homology"/>
<dbReference type="InterPro" id="IPR002180">
    <property type="entry name" value="LS/RS"/>
</dbReference>
<sequence length="145" mass="15661">MSLLPTRISILAAEFNKSIIDTMISEAQKTAREAGITDIRVIKVAGCYEIPLIAELELSQSDTGIVVALGYIERGETLHGEVMGNVVHQALVQLQLKHRKPVGIGIIGPGATEEQAQARKVDYAQAAVRASLKNWSLLQGSQKKS</sequence>
<dbReference type="Pfam" id="PF00885">
    <property type="entry name" value="DMRL_synthase"/>
    <property type="match status" value="1"/>
</dbReference>
<dbReference type="EC" id="2.5.1.78" evidence="3 7"/>
<evidence type="ECO:0000313" key="9">
    <source>
        <dbReference type="Proteomes" id="UP000676194"/>
    </source>
</evidence>
<reference evidence="8" key="1">
    <citation type="submission" date="2021-05" db="EMBL/GenBank/DDBJ databases">
        <title>Complete genome sequence of the cellulolytic planctomycete Telmatocola sphagniphila SP2T and characterization of the first cellulase from planctomycetes.</title>
        <authorList>
            <person name="Rakitin A.L."/>
            <person name="Beletsky A.V."/>
            <person name="Naumoff D.G."/>
            <person name="Kulichevskaya I.S."/>
            <person name="Mardanov A.V."/>
            <person name="Ravin N.V."/>
            <person name="Dedysh S.N."/>
        </authorList>
    </citation>
    <scope>NUCLEOTIDE SEQUENCE</scope>
    <source>
        <strain evidence="8">SP2T</strain>
    </source>
</reference>
<dbReference type="Gene3D" id="3.40.50.960">
    <property type="entry name" value="Lumazine/riboflavin synthase"/>
    <property type="match status" value="1"/>
</dbReference>
<dbReference type="InterPro" id="IPR034964">
    <property type="entry name" value="LS"/>
</dbReference>
<evidence type="ECO:0000256" key="1">
    <source>
        <dbReference type="ARBA" id="ARBA00004917"/>
    </source>
</evidence>
<gene>
    <name evidence="8" type="primary">ribH</name>
    <name evidence="8" type="ORF">KIH39_25470</name>
</gene>
<organism evidence="8 9">
    <name type="scientific">Telmatocola sphagniphila</name>
    <dbReference type="NCBI Taxonomy" id="1123043"/>
    <lineage>
        <taxon>Bacteria</taxon>
        <taxon>Pseudomonadati</taxon>
        <taxon>Planctomycetota</taxon>
        <taxon>Planctomycetia</taxon>
        <taxon>Gemmatales</taxon>
        <taxon>Gemmataceae</taxon>
    </lineage>
</organism>
<comment type="similarity">
    <text evidence="2">Belongs to the DMRL synthase family.</text>
</comment>